<evidence type="ECO:0000313" key="2">
    <source>
        <dbReference type="EMBL" id="QPS22659.1"/>
    </source>
</evidence>
<dbReference type="SUPFAM" id="SSF55729">
    <property type="entry name" value="Acyl-CoA N-acyltransferases (Nat)"/>
    <property type="match status" value="1"/>
</dbReference>
<dbReference type="RefSeq" id="WP_063202135.1">
    <property type="nucleotide sequence ID" value="NZ_CAMITG010000001.1"/>
</dbReference>
<dbReference type="Pfam" id="PF13508">
    <property type="entry name" value="Acetyltransf_7"/>
    <property type="match status" value="1"/>
</dbReference>
<dbReference type="InterPro" id="IPR016181">
    <property type="entry name" value="Acyl_CoA_acyltransferase"/>
</dbReference>
<name>A0A7T2SVZ0_SERPL</name>
<dbReference type="PANTHER" id="PTHR43233">
    <property type="entry name" value="FAMILY N-ACETYLTRANSFERASE, PUTATIVE (AFU_ORTHOLOGUE AFUA_6G03350)-RELATED"/>
    <property type="match status" value="1"/>
</dbReference>
<organism evidence="2 3">
    <name type="scientific">Serratia plymuthica</name>
    <dbReference type="NCBI Taxonomy" id="82996"/>
    <lineage>
        <taxon>Bacteria</taxon>
        <taxon>Pseudomonadati</taxon>
        <taxon>Pseudomonadota</taxon>
        <taxon>Gammaproteobacteria</taxon>
        <taxon>Enterobacterales</taxon>
        <taxon>Yersiniaceae</taxon>
        <taxon>Serratia</taxon>
    </lineage>
</organism>
<dbReference type="PROSITE" id="PS51186">
    <property type="entry name" value="GNAT"/>
    <property type="match status" value="1"/>
</dbReference>
<reference evidence="2 3" key="1">
    <citation type="submission" date="2020-12" db="EMBL/GenBank/DDBJ databases">
        <title>FDA dAtabase for Regulatory Grade micrObial Sequences (FDA-ARGOS): Supporting development and validation of Infectious Disease Dx tests.</title>
        <authorList>
            <person name="Sproer C."/>
            <person name="Gronow S."/>
            <person name="Severitt S."/>
            <person name="Schroder I."/>
            <person name="Tallon L."/>
            <person name="Sadzewicz L."/>
            <person name="Zhao X."/>
            <person name="Boylan J."/>
            <person name="Ott S."/>
            <person name="Bowen H."/>
            <person name="Vavikolanu K."/>
            <person name="Mehta A."/>
            <person name="Aluvathingal J."/>
            <person name="Nadendla S."/>
            <person name="Lowell S."/>
            <person name="Myers T."/>
            <person name="Yan Y."/>
            <person name="Sichtig H."/>
        </authorList>
    </citation>
    <scope>NUCLEOTIDE SEQUENCE [LARGE SCALE GENOMIC DNA]</scope>
    <source>
        <strain evidence="2 3">FDAARGOS_907</strain>
    </source>
</reference>
<dbReference type="Gene3D" id="3.40.630.30">
    <property type="match status" value="1"/>
</dbReference>
<dbReference type="PANTHER" id="PTHR43233:SF1">
    <property type="entry name" value="FAMILY N-ACETYLTRANSFERASE, PUTATIVE (AFU_ORTHOLOGUE AFUA_6G03350)-RELATED"/>
    <property type="match status" value="1"/>
</dbReference>
<dbReference type="InterPro" id="IPR053144">
    <property type="entry name" value="Acetyltransferase_Butenolide"/>
</dbReference>
<dbReference type="CDD" id="cd04301">
    <property type="entry name" value="NAT_SF"/>
    <property type="match status" value="1"/>
</dbReference>
<keyword evidence="3" id="KW-1185">Reference proteome</keyword>
<dbReference type="EMBL" id="CP065673">
    <property type="protein sequence ID" value="QPS22659.1"/>
    <property type="molecule type" value="Genomic_DNA"/>
</dbReference>
<evidence type="ECO:0000313" key="3">
    <source>
        <dbReference type="Proteomes" id="UP000594967"/>
    </source>
</evidence>
<feature type="domain" description="N-acetyltransferase" evidence="1">
    <location>
        <begin position="32"/>
        <end position="163"/>
    </location>
</feature>
<proteinExistence type="predicted"/>
<accession>A0A7T2SVZ0</accession>
<dbReference type="Proteomes" id="UP000594967">
    <property type="component" value="Chromosome"/>
</dbReference>
<gene>
    <name evidence="2" type="ORF">I6G64_09880</name>
</gene>
<dbReference type="InterPro" id="IPR000182">
    <property type="entry name" value="GNAT_dom"/>
</dbReference>
<sequence length="179" mass="20429">MKHQPRSVVADNNNQPNAVNDGPLFSWHKGALTISTDRRLLDIDFIHHFLRHSHWAQGIDRATLESAIRHSLCFGLYRKKRQIGFARVVTDHATFAWLSDVFITAEYRGNGLGQWLMHSCLEHPLMSGLHRIMLYASQAPWLYAKVGYEPVNQPDRVWTITQPAIDQPCGALNIPQSVH</sequence>
<evidence type="ECO:0000259" key="1">
    <source>
        <dbReference type="PROSITE" id="PS51186"/>
    </source>
</evidence>
<protein>
    <submittedName>
        <fullName evidence="2">GNAT family N-acetyltransferase</fullName>
    </submittedName>
</protein>